<protein>
    <submittedName>
        <fullName evidence="2">Uncharacterized protein</fullName>
    </submittedName>
</protein>
<organism evidence="2 3">
    <name type="scientific">Eleginops maclovinus</name>
    <name type="common">Patagonian blennie</name>
    <name type="synonym">Eleginus maclovinus</name>
    <dbReference type="NCBI Taxonomy" id="56733"/>
    <lineage>
        <taxon>Eukaryota</taxon>
        <taxon>Metazoa</taxon>
        <taxon>Chordata</taxon>
        <taxon>Craniata</taxon>
        <taxon>Vertebrata</taxon>
        <taxon>Euteleostomi</taxon>
        <taxon>Actinopterygii</taxon>
        <taxon>Neopterygii</taxon>
        <taxon>Teleostei</taxon>
        <taxon>Neoteleostei</taxon>
        <taxon>Acanthomorphata</taxon>
        <taxon>Eupercaria</taxon>
        <taxon>Perciformes</taxon>
        <taxon>Notothenioidei</taxon>
        <taxon>Eleginopidae</taxon>
        <taxon>Eleginops</taxon>
    </lineage>
</organism>
<gene>
    <name evidence="2" type="ORF">PBY51_001836</name>
</gene>
<dbReference type="EMBL" id="JAUZQC010000022">
    <property type="protein sequence ID" value="KAK5851008.1"/>
    <property type="molecule type" value="Genomic_DNA"/>
</dbReference>
<sequence>MSSPEEPAAAAAARLCPINFSPSSPFPLQHREFTKFSKRSKSLTKGAEPEGPLTPQSGKNAVREGETQRAGDEGEEREETGRQTVKFSPFQAGR</sequence>
<dbReference type="AlphaFoldDB" id="A0AAN8A6Z7"/>
<keyword evidence="3" id="KW-1185">Reference proteome</keyword>
<comment type="caution">
    <text evidence="2">The sequence shown here is derived from an EMBL/GenBank/DDBJ whole genome shotgun (WGS) entry which is preliminary data.</text>
</comment>
<reference evidence="2 3" key="1">
    <citation type="journal article" date="2023" name="Genes (Basel)">
        <title>Chromosome-Level Genome Assembly and Circadian Gene Repertoire of the Patagonia Blennie Eleginops maclovinus-The Closest Ancestral Proxy of Antarctic Cryonotothenioids.</title>
        <authorList>
            <person name="Cheng C.C."/>
            <person name="Rivera-Colon A.G."/>
            <person name="Minhas B.F."/>
            <person name="Wilson L."/>
            <person name="Rayamajhi N."/>
            <person name="Vargas-Chacoff L."/>
            <person name="Catchen J.M."/>
        </authorList>
    </citation>
    <scope>NUCLEOTIDE SEQUENCE [LARGE SCALE GENOMIC DNA]</scope>
    <source>
        <strain evidence="2">JMC-PN-2008</strain>
    </source>
</reference>
<feature type="region of interest" description="Disordered" evidence="1">
    <location>
        <begin position="16"/>
        <end position="94"/>
    </location>
</feature>
<proteinExistence type="predicted"/>
<accession>A0AAN8A6Z7</accession>
<feature type="compositionally biased region" description="Basic and acidic residues" evidence="1">
    <location>
        <begin position="61"/>
        <end position="72"/>
    </location>
</feature>
<evidence type="ECO:0000256" key="1">
    <source>
        <dbReference type="SAM" id="MobiDB-lite"/>
    </source>
</evidence>
<name>A0AAN8A6Z7_ELEMC</name>
<evidence type="ECO:0000313" key="2">
    <source>
        <dbReference type="EMBL" id="KAK5851008.1"/>
    </source>
</evidence>
<evidence type="ECO:0000313" key="3">
    <source>
        <dbReference type="Proteomes" id="UP001346869"/>
    </source>
</evidence>
<reference evidence="2 3" key="2">
    <citation type="journal article" date="2023" name="Mol. Biol. Evol.">
        <title>Genomics of Secondarily Temperate Adaptation in the Only Non-Antarctic Icefish.</title>
        <authorList>
            <person name="Rivera-Colon A.G."/>
            <person name="Rayamajhi N."/>
            <person name="Minhas B.F."/>
            <person name="Madrigal G."/>
            <person name="Bilyk K.T."/>
            <person name="Yoon V."/>
            <person name="Hune M."/>
            <person name="Gregory S."/>
            <person name="Cheng C.H.C."/>
            <person name="Catchen J.M."/>
        </authorList>
    </citation>
    <scope>NUCLEOTIDE SEQUENCE [LARGE SCALE GENOMIC DNA]</scope>
    <source>
        <strain evidence="2">JMC-PN-2008</strain>
    </source>
</reference>
<dbReference type="Proteomes" id="UP001346869">
    <property type="component" value="Unassembled WGS sequence"/>
</dbReference>